<dbReference type="PANTHER" id="PTHR10039">
    <property type="entry name" value="AMELOGENIN"/>
    <property type="match status" value="1"/>
</dbReference>
<dbReference type="Proteomes" id="UP000639643">
    <property type="component" value="Unassembled WGS sequence"/>
</dbReference>
<comment type="caution">
    <text evidence="3">The sequence shown here is derived from an EMBL/GenBank/DDBJ whole genome shotgun (WGS) entry which is preliminary data.</text>
</comment>
<dbReference type="PANTHER" id="PTHR10039:SF16">
    <property type="entry name" value="GPI INOSITOL-DEACYLASE"/>
    <property type="match status" value="1"/>
</dbReference>
<protein>
    <submittedName>
        <fullName evidence="3">Ankyrin repeat protein</fullName>
    </submittedName>
</protein>
<dbReference type="EMBL" id="WIGM01000782">
    <property type="protein sequence ID" value="KAF6812597.1"/>
    <property type="molecule type" value="Genomic_DNA"/>
</dbReference>
<evidence type="ECO:0000313" key="4">
    <source>
        <dbReference type="Proteomes" id="UP000639643"/>
    </source>
</evidence>
<keyword evidence="4" id="KW-1185">Reference proteome</keyword>
<name>A0A8H6MXG9_9PEZI</name>
<dbReference type="InterPro" id="IPR056884">
    <property type="entry name" value="NPHP3-like_N"/>
</dbReference>
<evidence type="ECO:0000256" key="1">
    <source>
        <dbReference type="ARBA" id="ARBA00022737"/>
    </source>
</evidence>
<feature type="domain" description="Nephrocystin 3-like N-terminal" evidence="2">
    <location>
        <begin position="220"/>
        <end position="337"/>
    </location>
</feature>
<dbReference type="InterPro" id="IPR027417">
    <property type="entry name" value="P-loop_NTPase"/>
</dbReference>
<dbReference type="Pfam" id="PF24883">
    <property type="entry name" value="NPHP3_N"/>
    <property type="match status" value="1"/>
</dbReference>
<dbReference type="AlphaFoldDB" id="A0A8H6MXG9"/>
<keyword evidence="1" id="KW-0677">Repeat</keyword>
<organism evidence="3 4">
    <name type="scientific">Colletotrichum musicola</name>
    <dbReference type="NCBI Taxonomy" id="2175873"/>
    <lineage>
        <taxon>Eukaryota</taxon>
        <taxon>Fungi</taxon>
        <taxon>Dikarya</taxon>
        <taxon>Ascomycota</taxon>
        <taxon>Pezizomycotina</taxon>
        <taxon>Sordariomycetes</taxon>
        <taxon>Hypocreomycetidae</taxon>
        <taxon>Glomerellales</taxon>
        <taxon>Glomerellaceae</taxon>
        <taxon>Colletotrichum</taxon>
        <taxon>Colletotrichum orchidearum species complex</taxon>
    </lineage>
</organism>
<sequence length="593" mass="67964">MDPLSISASIAGLVTLADLVFRASMKYVKGVKGLDKEVKSLSEGIKSLSVVLHDLSLVACSLEAEAAAPNSPAKQTPILKLHHFYECQKLLEKLRQRLDNEKSRIESDSRLQRFHGRLKWPFTTTETEDTLKEIQRHKHIISIAVAAESLSKLMLCLSRQDDANVRMEKLQLTVDQLLALQNKTDLGKEKKKREVLDFFSKYNYRSEFEKTRVLRHPTAGLWLTEGPEFDEWYQGIGSKIWFSGIPGAGKSVIVTLLIEECLQRTQQHHGTAVAYFFCTYRDEATHSPSSILSSMCVQLALQSENAFEALREAYDELNPDHHFSAEPSIENLIATLHRLCVSSEMNERISSRELRIRDLSLKDEILTRLVKEAQGIAKREALTKLPPTLSATYERILMRLEKESDEIKVMIQRALVLIHPPLGRRLTFRAICEAISVRFDCNTLDDDEIIEGEEVLRWLSSLVRTDSSGEVIEFAHFTVQEYLQGDCAKHEALQFYSLSDEKAFNMITPLCLHYINLKGFERTLLGEDKNILTINDPIIDMDRSFYHHAAVNWPRYRNMTKGHDGYQRYLEDLFRLYWEYLSCAANFSARAPT</sequence>
<reference evidence="3" key="1">
    <citation type="journal article" date="2020" name="Phytopathology">
        <title>Genome Sequence Resources of Colletotrichum truncatum, C. plurivorum, C. musicola, and C. sojae: Four Species Pathogenic to Soybean (Glycine max).</title>
        <authorList>
            <person name="Rogerio F."/>
            <person name="Boufleur T.R."/>
            <person name="Ciampi-Guillardi M."/>
            <person name="Sukno S.A."/>
            <person name="Thon M.R."/>
            <person name="Massola Junior N.S."/>
            <person name="Baroncelli R."/>
        </authorList>
    </citation>
    <scope>NUCLEOTIDE SEQUENCE</scope>
    <source>
        <strain evidence="3">LFN0074</strain>
    </source>
</reference>
<proteinExistence type="predicted"/>
<accession>A0A8H6MXG9</accession>
<dbReference type="Gene3D" id="3.40.50.300">
    <property type="entry name" value="P-loop containing nucleotide triphosphate hydrolases"/>
    <property type="match status" value="1"/>
</dbReference>
<evidence type="ECO:0000313" key="3">
    <source>
        <dbReference type="EMBL" id="KAF6812597.1"/>
    </source>
</evidence>
<dbReference type="OrthoDB" id="194358at2759"/>
<dbReference type="SUPFAM" id="SSF52540">
    <property type="entry name" value="P-loop containing nucleoside triphosphate hydrolases"/>
    <property type="match status" value="1"/>
</dbReference>
<evidence type="ECO:0000259" key="2">
    <source>
        <dbReference type="Pfam" id="PF24883"/>
    </source>
</evidence>
<gene>
    <name evidence="3" type="ORF">CMUS01_13018</name>
</gene>